<keyword evidence="3" id="KW-1185">Reference proteome</keyword>
<comment type="caution">
    <text evidence="2">The sequence shown here is derived from an EMBL/GenBank/DDBJ whole genome shotgun (WGS) entry which is preliminary data.</text>
</comment>
<evidence type="ECO:0000313" key="2">
    <source>
        <dbReference type="EMBL" id="MBB4922279.1"/>
    </source>
</evidence>
<organism evidence="2 3">
    <name type="scientific">Kitasatospora kifunensis</name>
    <name type="common">Streptomyces kifunensis</name>
    <dbReference type="NCBI Taxonomy" id="58351"/>
    <lineage>
        <taxon>Bacteria</taxon>
        <taxon>Bacillati</taxon>
        <taxon>Actinomycetota</taxon>
        <taxon>Actinomycetes</taxon>
        <taxon>Kitasatosporales</taxon>
        <taxon>Streptomycetaceae</taxon>
        <taxon>Kitasatospora</taxon>
    </lineage>
</organism>
<feature type="region of interest" description="Disordered" evidence="1">
    <location>
        <begin position="1"/>
        <end position="36"/>
    </location>
</feature>
<feature type="compositionally biased region" description="Basic residues" evidence="1">
    <location>
        <begin position="1"/>
        <end position="12"/>
    </location>
</feature>
<name>A0A7W7QZA6_KITKI</name>
<protein>
    <submittedName>
        <fullName evidence="2">Uncharacterized protein</fullName>
    </submittedName>
</protein>
<dbReference type="Proteomes" id="UP000540506">
    <property type="component" value="Unassembled WGS sequence"/>
</dbReference>
<evidence type="ECO:0000313" key="3">
    <source>
        <dbReference type="Proteomes" id="UP000540506"/>
    </source>
</evidence>
<accession>A0A7W7QZA6</accession>
<dbReference type="AlphaFoldDB" id="A0A7W7QZA6"/>
<evidence type="ECO:0000256" key="1">
    <source>
        <dbReference type="SAM" id="MobiDB-lite"/>
    </source>
</evidence>
<reference evidence="2 3" key="1">
    <citation type="submission" date="2020-08" db="EMBL/GenBank/DDBJ databases">
        <title>Sequencing the genomes of 1000 actinobacteria strains.</title>
        <authorList>
            <person name="Klenk H.-P."/>
        </authorList>
    </citation>
    <scope>NUCLEOTIDE SEQUENCE [LARGE SCALE GENOMIC DNA]</scope>
    <source>
        <strain evidence="2 3">DSM 41654</strain>
    </source>
</reference>
<proteinExistence type="predicted"/>
<gene>
    <name evidence="2" type="ORF">FHR34_001272</name>
</gene>
<sequence length="128" mass="14062">MRAKTPAKRPSRRAQDPAPIPTAGGAVAFEPPRLTTSTAPAERVPLFYINDREYSVTLKPGVNVGLKYLHLSRQVGEAQAMDYLLEKLLGAEGYQALMDYDDLTQEQFQGICEIASKLTVGALELPKE</sequence>
<dbReference type="EMBL" id="JACHJV010000001">
    <property type="protein sequence ID" value="MBB4922279.1"/>
    <property type="molecule type" value="Genomic_DNA"/>
</dbReference>